<proteinExistence type="predicted"/>
<dbReference type="AlphaFoldDB" id="A0A6A4H3C6"/>
<evidence type="ECO:0000313" key="1">
    <source>
        <dbReference type="EMBL" id="KAE9392689.1"/>
    </source>
</evidence>
<dbReference type="Proteomes" id="UP000799118">
    <property type="component" value="Unassembled WGS sequence"/>
</dbReference>
<keyword evidence="2" id="KW-1185">Reference proteome</keyword>
<gene>
    <name evidence="1" type="ORF">BT96DRAFT_944488</name>
</gene>
<evidence type="ECO:0000313" key="2">
    <source>
        <dbReference type="Proteomes" id="UP000799118"/>
    </source>
</evidence>
<accession>A0A6A4H3C6</accession>
<protein>
    <submittedName>
        <fullName evidence="1">Uncharacterized protein</fullName>
    </submittedName>
</protein>
<organism evidence="1 2">
    <name type="scientific">Gymnopus androsaceus JB14</name>
    <dbReference type="NCBI Taxonomy" id="1447944"/>
    <lineage>
        <taxon>Eukaryota</taxon>
        <taxon>Fungi</taxon>
        <taxon>Dikarya</taxon>
        <taxon>Basidiomycota</taxon>
        <taxon>Agaricomycotina</taxon>
        <taxon>Agaricomycetes</taxon>
        <taxon>Agaricomycetidae</taxon>
        <taxon>Agaricales</taxon>
        <taxon>Marasmiineae</taxon>
        <taxon>Omphalotaceae</taxon>
        <taxon>Gymnopus</taxon>
    </lineage>
</organism>
<dbReference type="EMBL" id="ML769590">
    <property type="protein sequence ID" value="KAE9392689.1"/>
    <property type="molecule type" value="Genomic_DNA"/>
</dbReference>
<reference evidence="1" key="1">
    <citation type="journal article" date="2019" name="Environ. Microbiol.">
        <title>Fungal ecological strategies reflected in gene transcription - a case study of two litter decomposers.</title>
        <authorList>
            <person name="Barbi F."/>
            <person name="Kohler A."/>
            <person name="Barry K."/>
            <person name="Baskaran P."/>
            <person name="Daum C."/>
            <person name="Fauchery L."/>
            <person name="Ihrmark K."/>
            <person name="Kuo A."/>
            <person name="LaButti K."/>
            <person name="Lipzen A."/>
            <person name="Morin E."/>
            <person name="Grigoriev I.V."/>
            <person name="Henrissat B."/>
            <person name="Lindahl B."/>
            <person name="Martin F."/>
        </authorList>
    </citation>
    <scope>NUCLEOTIDE SEQUENCE</scope>
    <source>
        <strain evidence="1">JB14</strain>
    </source>
</reference>
<name>A0A6A4H3C6_9AGAR</name>
<sequence length="105" mass="11134">MGKIKGSCCAVHSAADTGRFGTGLGSSGTSGARALAKKCEDAALQQTRATQASCAEHQMIRWREPNPVPNLPVPASVMYSRFKMYSEAYDPSMMCAVEGSDKKAS</sequence>